<sequence length="32" mass="4017">MRWPSKAKKIKKKKTPQKYQPLNWQLYDFAKH</sequence>
<reference evidence="1" key="1">
    <citation type="submission" date="2018-10" db="EMBL/GenBank/DDBJ databases">
        <title>Hidden diversity of soil giant viruses.</title>
        <authorList>
            <person name="Schulz F."/>
            <person name="Alteio L."/>
            <person name="Goudeau D."/>
            <person name="Ryan E.M."/>
            <person name="Malmstrom R.R."/>
            <person name="Blanchard J."/>
            <person name="Woyke T."/>
        </authorList>
    </citation>
    <scope>NUCLEOTIDE SEQUENCE</scope>
    <source>
        <strain evidence="1">TEV1</strain>
    </source>
</reference>
<organism evidence="1">
    <name type="scientific">Terrestrivirus sp</name>
    <dbReference type="NCBI Taxonomy" id="2487775"/>
    <lineage>
        <taxon>Viruses</taxon>
        <taxon>Varidnaviria</taxon>
        <taxon>Bamfordvirae</taxon>
        <taxon>Nucleocytoviricota</taxon>
        <taxon>Megaviricetes</taxon>
        <taxon>Imitervirales</taxon>
        <taxon>Mimiviridae</taxon>
        <taxon>Klosneuvirinae</taxon>
    </lineage>
</organism>
<gene>
    <name evidence="1" type="ORF">Terrestrivirus2_172</name>
</gene>
<proteinExistence type="predicted"/>
<protein>
    <submittedName>
        <fullName evidence="1">Uncharacterized protein</fullName>
    </submittedName>
</protein>
<name>A0A3G4ZMM2_9VIRU</name>
<evidence type="ECO:0000313" key="1">
    <source>
        <dbReference type="EMBL" id="AYV75664.1"/>
    </source>
</evidence>
<dbReference type="EMBL" id="MK071980">
    <property type="protein sequence ID" value="AYV75664.1"/>
    <property type="molecule type" value="Genomic_DNA"/>
</dbReference>
<accession>A0A3G4ZMM2</accession>